<evidence type="ECO:0000313" key="1">
    <source>
        <dbReference type="EMBL" id="SVC40482.1"/>
    </source>
</evidence>
<dbReference type="EMBL" id="UINC01089412">
    <property type="protein sequence ID" value="SVC40482.1"/>
    <property type="molecule type" value="Genomic_DNA"/>
</dbReference>
<dbReference type="AlphaFoldDB" id="A0A382LZI4"/>
<protein>
    <submittedName>
        <fullName evidence="1">Uncharacterized protein</fullName>
    </submittedName>
</protein>
<accession>A0A382LZI4</accession>
<feature type="non-terminal residue" evidence="1">
    <location>
        <position position="1"/>
    </location>
</feature>
<name>A0A382LZI4_9ZZZZ</name>
<sequence length="58" mass="6430">RKKNCQPPVVNGCRQLSAKLVPSCPNRFMPLQHEGLNSKLLCLSLPLLATIYRPQLGS</sequence>
<gene>
    <name evidence="1" type="ORF">METZ01_LOCUS293336</name>
</gene>
<proteinExistence type="predicted"/>
<organism evidence="1">
    <name type="scientific">marine metagenome</name>
    <dbReference type="NCBI Taxonomy" id="408172"/>
    <lineage>
        <taxon>unclassified sequences</taxon>
        <taxon>metagenomes</taxon>
        <taxon>ecological metagenomes</taxon>
    </lineage>
</organism>
<reference evidence="1" key="1">
    <citation type="submission" date="2018-05" db="EMBL/GenBank/DDBJ databases">
        <authorList>
            <person name="Lanie J.A."/>
            <person name="Ng W.-L."/>
            <person name="Kazmierczak K.M."/>
            <person name="Andrzejewski T.M."/>
            <person name="Davidsen T.M."/>
            <person name="Wayne K.J."/>
            <person name="Tettelin H."/>
            <person name="Glass J.I."/>
            <person name="Rusch D."/>
            <person name="Podicherti R."/>
            <person name="Tsui H.-C.T."/>
            <person name="Winkler M.E."/>
        </authorList>
    </citation>
    <scope>NUCLEOTIDE SEQUENCE</scope>
</reference>